<dbReference type="EMBL" id="JAUHJQ010000007">
    <property type="protein sequence ID" value="MDN4174496.1"/>
    <property type="molecule type" value="Genomic_DNA"/>
</dbReference>
<protein>
    <recommendedName>
        <fullName evidence="4">DUF3995 domain-containing protein</fullName>
    </recommendedName>
</protein>
<proteinExistence type="predicted"/>
<feature type="transmembrane region" description="Helical" evidence="1">
    <location>
        <begin position="49"/>
        <end position="66"/>
    </location>
</feature>
<evidence type="ECO:0000256" key="1">
    <source>
        <dbReference type="SAM" id="Phobius"/>
    </source>
</evidence>
<dbReference type="RefSeq" id="WP_300953591.1">
    <property type="nucleotide sequence ID" value="NZ_JAUHJQ010000007.1"/>
</dbReference>
<organism evidence="2 3">
    <name type="scientific">Nocardioides oceani</name>
    <dbReference type="NCBI Taxonomy" id="3058369"/>
    <lineage>
        <taxon>Bacteria</taxon>
        <taxon>Bacillati</taxon>
        <taxon>Actinomycetota</taxon>
        <taxon>Actinomycetes</taxon>
        <taxon>Propionibacteriales</taxon>
        <taxon>Nocardioidaceae</taxon>
        <taxon>Nocardioides</taxon>
    </lineage>
</organism>
<keyword evidence="1" id="KW-0472">Membrane</keyword>
<keyword evidence="3" id="KW-1185">Reference proteome</keyword>
<name>A0ABT8FII3_9ACTN</name>
<comment type="caution">
    <text evidence="2">The sequence shown here is derived from an EMBL/GenBank/DDBJ whole genome shotgun (WGS) entry which is preliminary data.</text>
</comment>
<gene>
    <name evidence="2" type="ORF">QWY28_16165</name>
</gene>
<evidence type="ECO:0000313" key="3">
    <source>
        <dbReference type="Proteomes" id="UP001168620"/>
    </source>
</evidence>
<accession>A0ABT8FII3</accession>
<sequence>MPARPLALVLVLAGVLSVLTSLLIAGHGPWAGPTVLKLSPNHGLNLGDIPVLGLWALGMGACAALARRDQRT</sequence>
<keyword evidence="1" id="KW-1133">Transmembrane helix</keyword>
<evidence type="ECO:0008006" key="4">
    <source>
        <dbReference type="Google" id="ProtNLM"/>
    </source>
</evidence>
<dbReference type="Proteomes" id="UP001168620">
    <property type="component" value="Unassembled WGS sequence"/>
</dbReference>
<keyword evidence="1" id="KW-0812">Transmembrane</keyword>
<evidence type="ECO:0000313" key="2">
    <source>
        <dbReference type="EMBL" id="MDN4174496.1"/>
    </source>
</evidence>
<reference evidence="2" key="1">
    <citation type="submission" date="2023-06" db="EMBL/GenBank/DDBJ databases">
        <title>Draft genome sequence of Nocardioides sp. SOB77.</title>
        <authorList>
            <person name="Zhang G."/>
        </authorList>
    </citation>
    <scope>NUCLEOTIDE SEQUENCE</scope>
    <source>
        <strain evidence="2">SOB77</strain>
    </source>
</reference>